<evidence type="ECO:0008006" key="3">
    <source>
        <dbReference type="Google" id="ProtNLM"/>
    </source>
</evidence>
<evidence type="ECO:0000313" key="2">
    <source>
        <dbReference type="Proteomes" id="UP000028134"/>
    </source>
</evidence>
<dbReference type="AlphaFoldDB" id="A0A078QVY4"/>
<reference evidence="1 2" key="1">
    <citation type="submission" date="2014-04" db="EMBL/GenBank/DDBJ databases">
        <authorList>
            <person name="Sears C."/>
            <person name="Carroll K."/>
            <person name="Sack B.R."/>
            <person name="Qadri F."/>
            <person name="Myers L.L."/>
            <person name="Chung G.-T."/>
            <person name="Escheverria P."/>
            <person name="Fraser C.M."/>
            <person name="Sadzewicz L."/>
            <person name="Shefchek K.A."/>
            <person name="Tallon L."/>
            <person name="Das S.P."/>
            <person name="Daugherty S."/>
            <person name="Mongodin E.F."/>
        </authorList>
    </citation>
    <scope>NUCLEOTIDE SEQUENCE [LARGE SCALE GENOMIC DNA]</scope>
    <source>
        <strain evidence="2">3775 SL(B) 10 (iv)</strain>
    </source>
</reference>
<dbReference type="PATRIC" id="fig|1339350.3.peg.3769"/>
<dbReference type="EMBL" id="JNHI01000029">
    <property type="protein sequence ID" value="KDS27599.1"/>
    <property type="molecule type" value="Genomic_DNA"/>
</dbReference>
<comment type="caution">
    <text evidence="1">The sequence shown here is derived from an EMBL/GenBank/DDBJ whole genome shotgun (WGS) entry which is preliminary data.</text>
</comment>
<dbReference type="Proteomes" id="UP000028134">
    <property type="component" value="Unassembled WGS sequence"/>
</dbReference>
<proteinExistence type="predicted"/>
<name>A0A078QVY4_PHOVU</name>
<protein>
    <recommendedName>
        <fullName evidence="3">Phage major capsid protein</fullName>
    </recommendedName>
</protein>
<evidence type="ECO:0000313" key="1">
    <source>
        <dbReference type="EMBL" id="KDS27599.1"/>
    </source>
</evidence>
<gene>
    <name evidence="1" type="ORF">M097_3956</name>
</gene>
<organism evidence="1 2">
    <name type="scientific">Phocaeicola vulgatus str. 3775 SL</name>
    <name type="common">B</name>
    <name type="synonym">iv</name>
    <dbReference type="NCBI Taxonomy" id="1339350"/>
    <lineage>
        <taxon>Bacteria</taxon>
        <taxon>Pseudomonadati</taxon>
        <taxon>Bacteroidota</taxon>
        <taxon>Bacteroidia</taxon>
        <taxon>Bacteroidales</taxon>
        <taxon>Bacteroidaceae</taxon>
        <taxon>Phocaeicola</taxon>
    </lineage>
</organism>
<sequence>MKKMGKIVMLLTALLFNTLTGVVCASVLGFSPVAGAVGMNAVAAFMGMAPQSTSILREGVYTEIWTGELVKVLRAGLEGTWLSGIPDQSSIVNNDVIHLVEVGVDPDVLINNKTYPIDVQALEDKDIAIKLDKFQTKATPITDDELYAISYDKTARVKEGHANSINDAKFTKAAHALCANKNTETTPVLKTTGEKDPATNRLRLTVNDLVEMKRALDNLRVPSDGRRLVLCPDHVNDLLLTSQAFREQYNIDRNSGKVGNLYGFEIYEYGNNPLYTTAGVKKALGTTAEAGEFPCSFAFYKQRVFKATGSTKMYYSESKNDPLNQRNLINFRHYFICMPKKEDAGVVMMSGYQA</sequence>
<accession>A0A078QVY4</accession>